<sequence>MAQKKYENIIFQTKEDKALLTINHPPLNILNISIMEEINDALGSLAGNKEVKVLVISGSGEKAFSAGVDVIDHTEDKVEKMIQVF</sequence>
<dbReference type="Gene3D" id="3.90.226.10">
    <property type="entry name" value="2-enoyl-CoA Hydratase, Chain A, domain 1"/>
    <property type="match status" value="1"/>
</dbReference>
<dbReference type="InterPro" id="IPR029045">
    <property type="entry name" value="ClpP/crotonase-like_dom_sf"/>
</dbReference>
<protein>
    <recommendedName>
        <fullName evidence="2">3-hydroxyacyl-CoA dehydrogenase NAD binding domain-containing protein</fullName>
    </recommendedName>
</protein>
<gene>
    <name evidence="1" type="ORF">S12H4_61999</name>
</gene>
<evidence type="ECO:0008006" key="2">
    <source>
        <dbReference type="Google" id="ProtNLM"/>
    </source>
</evidence>
<proteinExistence type="predicted"/>
<comment type="caution">
    <text evidence="1">The sequence shown here is derived from an EMBL/GenBank/DDBJ whole genome shotgun (WGS) entry which is preliminary data.</text>
</comment>
<reference evidence="1" key="1">
    <citation type="journal article" date="2014" name="Front. Microbiol.">
        <title>High frequency of phylogenetically diverse reductive dehalogenase-homologous genes in deep subseafloor sedimentary metagenomes.</title>
        <authorList>
            <person name="Kawai M."/>
            <person name="Futagami T."/>
            <person name="Toyoda A."/>
            <person name="Takaki Y."/>
            <person name="Nishi S."/>
            <person name="Hori S."/>
            <person name="Arai W."/>
            <person name="Tsubouchi T."/>
            <person name="Morono Y."/>
            <person name="Uchiyama I."/>
            <person name="Ito T."/>
            <person name="Fujiyama A."/>
            <person name="Inagaki F."/>
            <person name="Takami H."/>
        </authorList>
    </citation>
    <scope>NUCLEOTIDE SEQUENCE</scope>
    <source>
        <strain evidence="1">Expedition CK06-06</strain>
    </source>
</reference>
<dbReference type="SUPFAM" id="SSF52096">
    <property type="entry name" value="ClpP/crotonase"/>
    <property type="match status" value="1"/>
</dbReference>
<organism evidence="1">
    <name type="scientific">marine sediment metagenome</name>
    <dbReference type="NCBI Taxonomy" id="412755"/>
    <lineage>
        <taxon>unclassified sequences</taxon>
        <taxon>metagenomes</taxon>
        <taxon>ecological metagenomes</taxon>
    </lineage>
</organism>
<name>X1UFS2_9ZZZZ</name>
<evidence type="ECO:0000313" key="1">
    <source>
        <dbReference type="EMBL" id="GAJ16384.1"/>
    </source>
</evidence>
<accession>X1UFS2</accession>
<dbReference type="EMBL" id="BARW01041381">
    <property type="protein sequence ID" value="GAJ16384.1"/>
    <property type="molecule type" value="Genomic_DNA"/>
</dbReference>
<dbReference type="Pfam" id="PF00378">
    <property type="entry name" value="ECH_1"/>
    <property type="match status" value="1"/>
</dbReference>
<dbReference type="AlphaFoldDB" id="X1UFS2"/>
<feature type="non-terminal residue" evidence="1">
    <location>
        <position position="85"/>
    </location>
</feature>
<dbReference type="InterPro" id="IPR001753">
    <property type="entry name" value="Enoyl-CoA_hydra/iso"/>
</dbReference>